<dbReference type="Ensembl" id="ENSAOCT00000009968.2">
    <property type="protein sequence ID" value="ENSAOCP00000021672.2"/>
    <property type="gene ID" value="ENSAOCG00000000319.2"/>
</dbReference>
<dbReference type="GO" id="GO:0005886">
    <property type="term" value="C:plasma membrane"/>
    <property type="evidence" value="ECO:0007669"/>
    <property type="project" value="TreeGrafter"/>
</dbReference>
<evidence type="ECO:0000313" key="4">
    <source>
        <dbReference type="Ensembl" id="ENSAOCP00000021672.2"/>
    </source>
</evidence>
<dbReference type="SMART" id="SM01017">
    <property type="entry name" value="Arrestin_C"/>
    <property type="match status" value="1"/>
</dbReference>
<dbReference type="PANTHER" id="PTHR11188">
    <property type="entry name" value="ARRESTIN DOMAIN CONTAINING PROTEIN"/>
    <property type="match status" value="1"/>
</dbReference>
<dbReference type="Pfam" id="PF00339">
    <property type="entry name" value="Arrestin_N"/>
    <property type="match status" value="1"/>
</dbReference>
<dbReference type="InterPro" id="IPR011021">
    <property type="entry name" value="Arrestin-like_N"/>
</dbReference>
<feature type="compositionally biased region" description="Polar residues" evidence="2">
    <location>
        <begin position="487"/>
        <end position="497"/>
    </location>
</feature>
<reference evidence="4" key="2">
    <citation type="submission" date="2025-08" db="UniProtKB">
        <authorList>
            <consortium name="Ensembl"/>
        </authorList>
    </citation>
    <scope>IDENTIFICATION</scope>
</reference>
<dbReference type="Proteomes" id="UP001501940">
    <property type="component" value="Chromosome 6"/>
</dbReference>
<dbReference type="OMA" id="SDMTPKF"/>
<dbReference type="AlphaFoldDB" id="A0A3Q1C301"/>
<feature type="compositionally biased region" description="Low complexity" evidence="2">
    <location>
        <begin position="411"/>
        <end position="426"/>
    </location>
</feature>
<dbReference type="GO" id="GO:0007399">
    <property type="term" value="P:nervous system development"/>
    <property type="evidence" value="ECO:0007669"/>
    <property type="project" value="UniProtKB-ARBA"/>
</dbReference>
<dbReference type="Pfam" id="PF02752">
    <property type="entry name" value="Arrestin_C"/>
    <property type="match status" value="1"/>
</dbReference>
<feature type="compositionally biased region" description="Polar residues" evidence="2">
    <location>
        <begin position="395"/>
        <end position="406"/>
    </location>
</feature>
<evidence type="ECO:0000313" key="5">
    <source>
        <dbReference type="Proteomes" id="UP001501940"/>
    </source>
</evidence>
<evidence type="ECO:0000256" key="2">
    <source>
        <dbReference type="SAM" id="MobiDB-lite"/>
    </source>
</evidence>
<accession>A0A3Q1C301</accession>
<reference evidence="4" key="3">
    <citation type="submission" date="2025-09" db="UniProtKB">
        <authorList>
            <consortium name="Ensembl"/>
        </authorList>
    </citation>
    <scope>IDENTIFICATION</scope>
</reference>
<dbReference type="InterPro" id="IPR050357">
    <property type="entry name" value="Arrestin_domain-protein"/>
</dbReference>
<proteinExistence type="inferred from homology"/>
<evidence type="ECO:0000259" key="3">
    <source>
        <dbReference type="SMART" id="SM01017"/>
    </source>
</evidence>
<organism evidence="4 5">
    <name type="scientific">Amphiprion ocellaris</name>
    <name type="common">Clown anemonefish</name>
    <dbReference type="NCBI Taxonomy" id="80972"/>
    <lineage>
        <taxon>Eukaryota</taxon>
        <taxon>Metazoa</taxon>
        <taxon>Chordata</taxon>
        <taxon>Craniata</taxon>
        <taxon>Vertebrata</taxon>
        <taxon>Euteleostomi</taxon>
        <taxon>Actinopterygii</taxon>
        <taxon>Neopterygii</taxon>
        <taxon>Teleostei</taxon>
        <taxon>Neoteleostei</taxon>
        <taxon>Acanthomorphata</taxon>
        <taxon>Ovalentaria</taxon>
        <taxon>Pomacentridae</taxon>
        <taxon>Amphiprion</taxon>
    </lineage>
</organism>
<gene>
    <name evidence="4" type="primary">ARRDC1</name>
</gene>
<reference evidence="4 5" key="1">
    <citation type="submission" date="2022-01" db="EMBL/GenBank/DDBJ databases">
        <title>A chromosome-scale genome assembly of the false clownfish, Amphiprion ocellaris.</title>
        <authorList>
            <person name="Ryu T."/>
        </authorList>
    </citation>
    <scope>NUCLEOTIDE SEQUENCE [LARGE SCALE GENOMIC DNA]</scope>
</reference>
<dbReference type="GeneTree" id="ENSGT00940000164012"/>
<evidence type="ECO:0000256" key="1">
    <source>
        <dbReference type="ARBA" id="ARBA00005298"/>
    </source>
</evidence>
<sequence>MPSIRAFTITYDALNEYGTFSEGDTITGSVTLALLKETKVESLFVKAKGDADVRWTHKSGDRTHTYSAHRRYFKLKQFLIPEGSKGRIIKATLNIEPMNTKIPSFSDTVLPQGNHVYRFTFIALFPNYRSMPSSFKGHHGKIVYMLVAKLSRSWKIDSVAEKELNFVSKCVPNLHMQQVGSTKKETGIFSRGQVHMDATVDKTAYAAGETMVITAKINNSTSSDMIPKISLVRDVVYRASSSNKFESQTVHKVVENCVKSQTQREIRCGIKIPCDYLLTIQNCEIITVDYHLKVYLDISFAFDPKIKFPVVILPPDIVSGFQSGVAMGPSPGGAVGGPSHSDFPPPQVSMGPYPASPHSGGYRYPAVQSYSAPPPAYPANPPMYTGPPCVYPSQPTHMSEGYNNPVPQQPSPYGSPFSSSSSSSVLHPPPAVPRFHSPPSAPEIQPFPPAISPSAPTYNLLPSAPMMHTDFLSQSDEGPPAYALLFPSSTTETSDGK</sequence>
<protein>
    <recommendedName>
        <fullName evidence="3">Arrestin C-terminal-like domain-containing protein</fullName>
    </recommendedName>
</protein>
<feature type="compositionally biased region" description="Pro residues" evidence="2">
    <location>
        <begin position="439"/>
        <end position="451"/>
    </location>
</feature>
<dbReference type="SUPFAM" id="SSF81296">
    <property type="entry name" value="E set domains"/>
    <property type="match status" value="2"/>
</dbReference>
<keyword evidence="5" id="KW-1185">Reference proteome</keyword>
<dbReference type="InterPro" id="IPR011022">
    <property type="entry name" value="Arrestin_C-like"/>
</dbReference>
<dbReference type="GO" id="GO:0005737">
    <property type="term" value="C:cytoplasm"/>
    <property type="evidence" value="ECO:0007669"/>
    <property type="project" value="TreeGrafter"/>
</dbReference>
<feature type="domain" description="Arrestin C-terminal-like" evidence="3">
    <location>
        <begin position="190"/>
        <end position="317"/>
    </location>
</feature>
<comment type="similarity">
    <text evidence="1">Belongs to the arrestin family.</text>
</comment>
<dbReference type="PANTHER" id="PTHR11188:SF135">
    <property type="entry name" value="ARRESTIN DOMAIN CONTAINING 3-LIKE-RELATED"/>
    <property type="match status" value="1"/>
</dbReference>
<name>A0A3Q1C301_AMPOC</name>
<dbReference type="Gene3D" id="2.60.40.640">
    <property type="match status" value="2"/>
</dbReference>
<dbReference type="STRING" id="80972.ENSAOCP00000021672"/>
<dbReference type="GO" id="GO:0015031">
    <property type="term" value="P:protein transport"/>
    <property type="evidence" value="ECO:0007669"/>
    <property type="project" value="TreeGrafter"/>
</dbReference>
<dbReference type="InterPro" id="IPR014756">
    <property type="entry name" value="Ig_E-set"/>
</dbReference>
<feature type="region of interest" description="Disordered" evidence="2">
    <location>
        <begin position="329"/>
        <end position="355"/>
    </location>
</feature>
<dbReference type="InterPro" id="IPR014752">
    <property type="entry name" value="Arrestin-like_C"/>
</dbReference>
<feature type="region of interest" description="Disordered" evidence="2">
    <location>
        <begin position="395"/>
        <end position="497"/>
    </location>
</feature>